<dbReference type="InterPro" id="IPR002687">
    <property type="entry name" value="Nop_dom"/>
</dbReference>
<dbReference type="PANTHER" id="PTHR13904">
    <property type="entry name" value="PRE-MRNA SPLICING FACTOR PRP31"/>
    <property type="match status" value="1"/>
</dbReference>
<reference evidence="14" key="1">
    <citation type="submission" date="2020-04" db="EMBL/GenBank/DDBJ databases">
        <authorList>
            <person name="Neveu A P."/>
        </authorList>
    </citation>
    <scope>NUCLEOTIDE SEQUENCE</scope>
    <source>
        <tissue evidence="14">Whole embryo</tissue>
    </source>
</reference>
<feature type="domain" description="Nop" evidence="13">
    <location>
        <begin position="221"/>
        <end position="339"/>
    </location>
</feature>
<keyword evidence="8" id="KW-0539">Nucleus</keyword>
<dbReference type="SUPFAM" id="SSF89124">
    <property type="entry name" value="Nop domain"/>
    <property type="match status" value="1"/>
</dbReference>
<dbReference type="PANTHER" id="PTHR13904:SF0">
    <property type="entry name" value="U4_U6 SMALL NUCLEAR RIBONUCLEOPROTEIN PRP31"/>
    <property type="match status" value="1"/>
</dbReference>
<dbReference type="GO" id="GO:0003723">
    <property type="term" value="F:RNA binding"/>
    <property type="evidence" value="ECO:0007669"/>
    <property type="project" value="UniProtKB-KW"/>
</dbReference>
<evidence type="ECO:0000256" key="11">
    <source>
        <dbReference type="ARBA" id="ARBA00045397"/>
    </source>
</evidence>
<dbReference type="GO" id="GO:0015030">
    <property type="term" value="C:Cajal body"/>
    <property type="evidence" value="ECO:0007669"/>
    <property type="project" value="UniProtKB-SubCell"/>
</dbReference>
<evidence type="ECO:0000256" key="12">
    <source>
        <dbReference type="SAM" id="MobiDB-lite"/>
    </source>
</evidence>
<keyword evidence="9 14" id="KW-0687">Ribonucleoprotein</keyword>
<keyword evidence="4" id="KW-0507">mRNA processing</keyword>
<dbReference type="InterPro" id="IPR027105">
    <property type="entry name" value="Prp31"/>
</dbReference>
<comment type="function">
    <text evidence="11">Involved in pre-mRNA splicing as component of the spliceosome. Required for the assembly of the U4/U5/U6 tri-snRNP complex, one of the building blocks of the spliceosome.</text>
</comment>
<comment type="subcellular location">
    <subcellularLocation>
        <location evidence="1">Nucleus</location>
        <location evidence="1">Cajal body</location>
    </subcellularLocation>
</comment>
<evidence type="ECO:0000256" key="2">
    <source>
        <dbReference type="ARBA" id="ARBA00005572"/>
    </source>
</evidence>
<evidence type="ECO:0000256" key="8">
    <source>
        <dbReference type="ARBA" id="ARBA00023242"/>
    </source>
</evidence>
<evidence type="ECO:0000313" key="14">
    <source>
        <dbReference type="EMBL" id="CAB3265186.1"/>
    </source>
</evidence>
<evidence type="ECO:0000256" key="4">
    <source>
        <dbReference type="ARBA" id="ARBA00022664"/>
    </source>
</evidence>
<dbReference type="FunFam" id="1.10.246.90:FF:000002">
    <property type="entry name" value="U4/U6 small nuclear ribonucleoprotein Prp31"/>
    <property type="match status" value="1"/>
</dbReference>
<dbReference type="Pfam" id="PF01798">
    <property type="entry name" value="Nop"/>
    <property type="match status" value="1"/>
</dbReference>
<accession>A0A6F9DQC4</accession>
<dbReference type="Pfam" id="PF09785">
    <property type="entry name" value="Prp31_C"/>
    <property type="match status" value="1"/>
</dbReference>
<gene>
    <name evidence="14" type="primary">Prpf31</name>
</gene>
<keyword evidence="7" id="KW-0508">mRNA splicing</keyword>
<organism evidence="14">
    <name type="scientific">Phallusia mammillata</name>
    <dbReference type="NCBI Taxonomy" id="59560"/>
    <lineage>
        <taxon>Eukaryota</taxon>
        <taxon>Metazoa</taxon>
        <taxon>Chordata</taxon>
        <taxon>Tunicata</taxon>
        <taxon>Ascidiacea</taxon>
        <taxon>Phlebobranchia</taxon>
        <taxon>Ascidiidae</taxon>
        <taxon>Phallusia</taxon>
    </lineage>
</organism>
<dbReference type="EMBL" id="LR789324">
    <property type="protein sequence ID" value="CAB3265186.1"/>
    <property type="molecule type" value="mRNA"/>
</dbReference>
<dbReference type="AlphaFoldDB" id="A0A6F9DQC4"/>
<feature type="compositionally biased region" description="Low complexity" evidence="12">
    <location>
        <begin position="440"/>
        <end position="453"/>
    </location>
</feature>
<keyword evidence="5" id="KW-0747">Spliceosome</keyword>
<dbReference type="InterPro" id="IPR042239">
    <property type="entry name" value="Nop_C"/>
</dbReference>
<dbReference type="GO" id="GO:0046540">
    <property type="term" value="C:U4/U6 x U5 tri-snRNP complex"/>
    <property type="evidence" value="ECO:0007669"/>
    <property type="project" value="InterPro"/>
</dbReference>
<dbReference type="InterPro" id="IPR019175">
    <property type="entry name" value="Prp31_C"/>
</dbReference>
<proteinExistence type="evidence at transcript level"/>
<evidence type="ECO:0000256" key="3">
    <source>
        <dbReference type="ARBA" id="ARBA00013538"/>
    </source>
</evidence>
<dbReference type="InterPro" id="IPR012976">
    <property type="entry name" value="NOSIC"/>
</dbReference>
<feature type="region of interest" description="Disordered" evidence="12">
    <location>
        <begin position="437"/>
        <end position="462"/>
    </location>
</feature>
<dbReference type="InterPro" id="IPR036070">
    <property type="entry name" value="Nop_dom_sf"/>
</dbReference>
<evidence type="ECO:0000256" key="1">
    <source>
        <dbReference type="ARBA" id="ARBA00004408"/>
    </source>
</evidence>
<sequence>MSLADELLADLEEAGLEGEEATVEEQDEDGIGGIDEIEDIDAMDTGQGGIDPEGIRNVARLISTEQFTRVMNGIDEYEMKNINKQMVGMVEADPEYKLIVESNNLTMEIDNEINIIHKFCRDHYSKRFPELDSLVPTPLEYIRTIKELGNDLEKYKNNEALQQVISNATIMVVSVTASTTQGKVLSEEELMRIFEACDMTEQLLKAKVRILTYVESRMSYIAPNLTVIIGATVAAKLMGVAGGLTALTKMPACNIMLLGSQKRTLSGFSSTAINPHTGFIYYSDAVQMMPADLRRKASRLLAAKLTLAARVDSFHESPDGTVGMQLKEEITAKFEKWQEPPPVKQVKALPAPVDPGRKKRGGRRYRKMKERLGMTEMHKQANRMNFGEIEEDAYQDSIGFSLGQLGKSGSGRIRAAQVDNKTQVRISKTLQTKLQRANRAAGASTASTWGGKTTVRDRGSGTASSVAFTPLKGIEIVNPNAAEQKAEEEDGCSTYFSNMSSFVKLAPRNVATN</sequence>
<evidence type="ECO:0000256" key="7">
    <source>
        <dbReference type="ARBA" id="ARBA00023187"/>
    </source>
</evidence>
<evidence type="ECO:0000259" key="13">
    <source>
        <dbReference type="PROSITE" id="PS51358"/>
    </source>
</evidence>
<protein>
    <recommendedName>
        <fullName evidence="3">U4/U6 small nuclear ribonucleoprotein Prp31</fullName>
    </recommendedName>
    <alternativeName>
        <fullName evidence="10">Pre-mRNA-processing factor 31</fullName>
    </alternativeName>
</protein>
<dbReference type="FunFam" id="1.10.287.4070:FF:000003">
    <property type="entry name" value="U4/U6 small nuclear ribonucleoprotein PRP31"/>
    <property type="match status" value="1"/>
</dbReference>
<evidence type="ECO:0000256" key="6">
    <source>
        <dbReference type="ARBA" id="ARBA00022884"/>
    </source>
</evidence>
<evidence type="ECO:0000256" key="9">
    <source>
        <dbReference type="ARBA" id="ARBA00023274"/>
    </source>
</evidence>
<keyword evidence="6" id="KW-0694">RNA-binding</keyword>
<evidence type="ECO:0000256" key="5">
    <source>
        <dbReference type="ARBA" id="ARBA00022728"/>
    </source>
</evidence>
<dbReference type="GO" id="GO:0071011">
    <property type="term" value="C:precatalytic spliceosome"/>
    <property type="evidence" value="ECO:0007669"/>
    <property type="project" value="TreeGrafter"/>
</dbReference>
<comment type="similarity">
    <text evidence="2">Belongs to the PRP31 family.</text>
</comment>
<dbReference type="PROSITE" id="PS51358">
    <property type="entry name" value="NOP"/>
    <property type="match status" value="1"/>
</dbReference>
<name>A0A6F9DQC4_9ASCI</name>
<dbReference type="SMART" id="SM00931">
    <property type="entry name" value="NOSIC"/>
    <property type="match status" value="1"/>
</dbReference>
<evidence type="ECO:0000256" key="10">
    <source>
        <dbReference type="ARBA" id="ARBA00030766"/>
    </source>
</evidence>
<dbReference type="GO" id="GO:0000244">
    <property type="term" value="P:spliceosomal tri-snRNP complex assembly"/>
    <property type="evidence" value="ECO:0007669"/>
    <property type="project" value="InterPro"/>
</dbReference>
<dbReference type="Gene3D" id="1.10.287.4070">
    <property type="match status" value="1"/>
</dbReference>
<dbReference type="GO" id="GO:0005687">
    <property type="term" value="C:U4 snRNP"/>
    <property type="evidence" value="ECO:0007669"/>
    <property type="project" value="TreeGrafter"/>
</dbReference>
<dbReference type="Gene3D" id="1.10.246.90">
    <property type="entry name" value="Nop domain"/>
    <property type="match status" value="1"/>
</dbReference>